<dbReference type="Proteomes" id="UP000325375">
    <property type="component" value="Unassembled WGS sequence"/>
</dbReference>
<dbReference type="EMBL" id="CABVHX010000031">
    <property type="protein sequence ID" value="VVO32520.1"/>
    <property type="molecule type" value="Genomic_DNA"/>
</dbReference>
<evidence type="ECO:0000313" key="1">
    <source>
        <dbReference type="EMBL" id="VVO32520.1"/>
    </source>
</evidence>
<name>A0A5E7F005_PSEFL</name>
<evidence type="ECO:0000313" key="2">
    <source>
        <dbReference type="Proteomes" id="UP000325375"/>
    </source>
</evidence>
<sequence length="284" mass="31005">MLICWRLFASDYCARQTPAPVGAGLPAIASGQALSMSRLPASSLASLPPQGMGRNWPTVRPPSRAGSLLQVLSTFSKNGFLSGETPRRSALGLVVCSPLTPALSRGRGSRFLGLSTLEFDSVSHVGVPLANTSVSPLSLWERVRVRVGFWLFKDVQTGHAALDLVLRPRHALVLGTPTTLTIPLVMVSNGQRRQPGLTPNSPKLISGFQLIRLIKRSHVHLNFISRTRKHRRPTARAKTSPVVVTRFAGNRHRAFRKNRRRVKQRSMAFAAVETVTKPHAIGLA</sequence>
<accession>A0A5E7F005</accession>
<gene>
    <name evidence="1" type="ORF">PS718_05095</name>
</gene>
<proteinExistence type="predicted"/>
<dbReference type="AlphaFoldDB" id="A0A5E7F005"/>
<organism evidence="1 2">
    <name type="scientific">Pseudomonas fluorescens</name>
    <dbReference type="NCBI Taxonomy" id="294"/>
    <lineage>
        <taxon>Bacteria</taxon>
        <taxon>Pseudomonadati</taxon>
        <taxon>Pseudomonadota</taxon>
        <taxon>Gammaproteobacteria</taxon>
        <taxon>Pseudomonadales</taxon>
        <taxon>Pseudomonadaceae</taxon>
        <taxon>Pseudomonas</taxon>
    </lineage>
</organism>
<reference evidence="1 2" key="1">
    <citation type="submission" date="2019-09" db="EMBL/GenBank/DDBJ databases">
        <authorList>
            <person name="Chandra G."/>
            <person name="Truman W A."/>
        </authorList>
    </citation>
    <scope>NUCLEOTIDE SEQUENCE [LARGE SCALE GENOMIC DNA]</scope>
    <source>
        <strain evidence="1">PS718</strain>
    </source>
</reference>
<protein>
    <submittedName>
        <fullName evidence="1">Uncharacterized protein</fullName>
    </submittedName>
</protein>